<dbReference type="CDD" id="cd17321">
    <property type="entry name" value="MFS_MMR_MDR_like"/>
    <property type="match status" value="1"/>
</dbReference>
<dbReference type="Proteomes" id="UP000185663">
    <property type="component" value="Chromosome I"/>
</dbReference>
<dbReference type="GO" id="GO:0005886">
    <property type="term" value="C:plasma membrane"/>
    <property type="evidence" value="ECO:0007669"/>
    <property type="project" value="UniProtKB-SubCell"/>
</dbReference>
<dbReference type="InterPro" id="IPR011701">
    <property type="entry name" value="MFS"/>
</dbReference>
<keyword evidence="4 7" id="KW-0812">Transmembrane</keyword>
<keyword evidence="2" id="KW-0813">Transport</keyword>
<feature type="transmembrane region" description="Helical" evidence="7">
    <location>
        <begin position="397"/>
        <end position="418"/>
    </location>
</feature>
<feature type="transmembrane region" description="Helical" evidence="7">
    <location>
        <begin position="83"/>
        <end position="107"/>
    </location>
</feature>
<feature type="transmembrane region" description="Helical" evidence="7">
    <location>
        <begin position="113"/>
        <end position="131"/>
    </location>
</feature>
<feature type="transmembrane region" description="Helical" evidence="7">
    <location>
        <begin position="143"/>
        <end position="161"/>
    </location>
</feature>
<feature type="transmembrane region" description="Helical" evidence="7">
    <location>
        <begin position="298"/>
        <end position="317"/>
    </location>
</feature>
<name>A0A1H1RRL5_9CELL</name>
<dbReference type="SUPFAM" id="SSF103473">
    <property type="entry name" value="MFS general substrate transporter"/>
    <property type="match status" value="1"/>
</dbReference>
<evidence type="ECO:0000256" key="6">
    <source>
        <dbReference type="ARBA" id="ARBA00023136"/>
    </source>
</evidence>
<dbReference type="EMBL" id="LT629776">
    <property type="protein sequence ID" value="SDS38186.1"/>
    <property type="molecule type" value="Genomic_DNA"/>
</dbReference>
<evidence type="ECO:0000256" key="4">
    <source>
        <dbReference type="ARBA" id="ARBA00022692"/>
    </source>
</evidence>
<evidence type="ECO:0000256" key="2">
    <source>
        <dbReference type="ARBA" id="ARBA00022448"/>
    </source>
</evidence>
<feature type="transmembrane region" description="Helical" evidence="7">
    <location>
        <begin position="57"/>
        <end position="76"/>
    </location>
</feature>
<dbReference type="eggNOG" id="COG0477">
    <property type="taxonomic scope" value="Bacteria"/>
</dbReference>
<keyword evidence="3" id="KW-1003">Cell membrane</keyword>
<evidence type="ECO:0000256" key="7">
    <source>
        <dbReference type="SAM" id="Phobius"/>
    </source>
</evidence>
<reference evidence="9 10" key="1">
    <citation type="submission" date="2016-10" db="EMBL/GenBank/DDBJ databases">
        <authorList>
            <person name="de Groot N.N."/>
        </authorList>
    </citation>
    <scope>NUCLEOTIDE SEQUENCE [LARGE SCALE GENOMIC DNA]</scope>
    <source>
        <strain evidence="9 10">DSM 22126</strain>
    </source>
</reference>
<dbReference type="InterPro" id="IPR036259">
    <property type="entry name" value="MFS_trans_sf"/>
</dbReference>
<feature type="transmembrane region" description="Helical" evidence="7">
    <location>
        <begin position="329"/>
        <end position="349"/>
    </location>
</feature>
<dbReference type="AlphaFoldDB" id="A0A1H1RRL5"/>
<keyword evidence="6 7" id="KW-0472">Membrane</keyword>
<dbReference type="GO" id="GO:0022857">
    <property type="term" value="F:transmembrane transporter activity"/>
    <property type="evidence" value="ECO:0007669"/>
    <property type="project" value="InterPro"/>
</dbReference>
<feature type="transmembrane region" description="Helical" evidence="7">
    <location>
        <begin position="12"/>
        <end position="37"/>
    </location>
</feature>
<evidence type="ECO:0000256" key="1">
    <source>
        <dbReference type="ARBA" id="ARBA00004651"/>
    </source>
</evidence>
<comment type="subcellular location">
    <subcellularLocation>
        <location evidence="1">Cell membrane</location>
        <topology evidence="1">Multi-pass membrane protein</topology>
    </subcellularLocation>
</comment>
<feature type="transmembrane region" description="Helical" evidence="7">
    <location>
        <begin position="430"/>
        <end position="449"/>
    </location>
</feature>
<feature type="transmembrane region" description="Helical" evidence="7">
    <location>
        <begin position="167"/>
        <end position="187"/>
    </location>
</feature>
<keyword evidence="10" id="KW-1185">Reference proteome</keyword>
<dbReference type="PROSITE" id="PS50850">
    <property type="entry name" value="MFS"/>
    <property type="match status" value="1"/>
</dbReference>
<gene>
    <name evidence="9" type="ORF">SAMN04489860_1425</name>
</gene>
<dbReference type="Gene3D" id="1.20.1720.10">
    <property type="entry name" value="Multidrug resistance protein D"/>
    <property type="match status" value="1"/>
</dbReference>
<dbReference type="InterPro" id="IPR020846">
    <property type="entry name" value="MFS_dom"/>
</dbReference>
<evidence type="ECO:0000256" key="5">
    <source>
        <dbReference type="ARBA" id="ARBA00022989"/>
    </source>
</evidence>
<dbReference type="PANTHER" id="PTHR42718:SF42">
    <property type="entry name" value="EXPORT PROTEIN"/>
    <property type="match status" value="1"/>
</dbReference>
<sequence length="457" mass="47280">MRTEMTPERRVLLVAVLASFVSFLDGTVVNVALPAIADEFVGAGGDALALQQWVVDAYLITLGAFILVAGSVADVYGRRRVMMWGLIGFGVTSVACALAPTGPALVLARAAQGVAGALLVPSSLALIVGTFSGPAQGRAIGRWTGWTGTAMIVGPLLGGLLVDTVGWRWVFGINVLPIAVTLWLLRGVEESRPATGRRVDVVGAVLAAVGLAGPVFALIESARFGWSSPVIWVPLALGTACLVGFVLWELRSPDPMLPLRLFRERNFAVGNLATVAVYGALALGPFLVTLFVQQVGGYSATAAGLALLPVTLVMLVMSGRFGDLAARHGARWFMGVGPLVAAAGYLLMLRTDADADYWTDLLPGVLVFGLGLACTVAPLTSTILAAVPEADAGIGSAVNNAVSRIAGLVVIAFAGLIVGDALDVDGLHRGLLVTAVLLVCGGVVSLVGIRDDVRQER</sequence>
<dbReference type="PANTHER" id="PTHR42718">
    <property type="entry name" value="MAJOR FACILITATOR SUPERFAMILY MULTIDRUG TRANSPORTER MFSC"/>
    <property type="match status" value="1"/>
</dbReference>
<feature type="transmembrane region" description="Helical" evidence="7">
    <location>
        <begin position="361"/>
        <end position="385"/>
    </location>
</feature>
<feature type="transmembrane region" description="Helical" evidence="7">
    <location>
        <begin position="199"/>
        <end position="219"/>
    </location>
</feature>
<evidence type="ECO:0000313" key="9">
    <source>
        <dbReference type="EMBL" id="SDS38186.1"/>
    </source>
</evidence>
<keyword evidence="5 7" id="KW-1133">Transmembrane helix</keyword>
<organism evidence="9 10">
    <name type="scientific">Paraoerskovia marina</name>
    <dbReference type="NCBI Taxonomy" id="545619"/>
    <lineage>
        <taxon>Bacteria</taxon>
        <taxon>Bacillati</taxon>
        <taxon>Actinomycetota</taxon>
        <taxon>Actinomycetes</taxon>
        <taxon>Micrococcales</taxon>
        <taxon>Cellulomonadaceae</taxon>
        <taxon>Paraoerskovia</taxon>
    </lineage>
</organism>
<dbReference type="STRING" id="545619.SAMN04489860_1425"/>
<accession>A0A1H1RRL5</accession>
<feature type="transmembrane region" description="Helical" evidence="7">
    <location>
        <begin position="269"/>
        <end position="292"/>
    </location>
</feature>
<dbReference type="RefSeq" id="WP_231959135.1">
    <property type="nucleotide sequence ID" value="NZ_LT629776.1"/>
</dbReference>
<evidence type="ECO:0000256" key="3">
    <source>
        <dbReference type="ARBA" id="ARBA00022475"/>
    </source>
</evidence>
<evidence type="ECO:0000259" key="8">
    <source>
        <dbReference type="PROSITE" id="PS50850"/>
    </source>
</evidence>
<feature type="domain" description="Major facilitator superfamily (MFS) profile" evidence="8">
    <location>
        <begin position="11"/>
        <end position="453"/>
    </location>
</feature>
<protein>
    <submittedName>
        <fullName evidence="9">Drug resistance transporter, EmrB/QacA subfamily</fullName>
    </submittedName>
</protein>
<dbReference type="InterPro" id="IPR004638">
    <property type="entry name" value="EmrB-like"/>
</dbReference>
<dbReference type="Gene3D" id="1.20.1250.20">
    <property type="entry name" value="MFS general substrate transporter like domains"/>
    <property type="match status" value="1"/>
</dbReference>
<feature type="transmembrane region" description="Helical" evidence="7">
    <location>
        <begin position="231"/>
        <end position="248"/>
    </location>
</feature>
<dbReference type="NCBIfam" id="TIGR00711">
    <property type="entry name" value="efflux_EmrB"/>
    <property type="match status" value="1"/>
</dbReference>
<proteinExistence type="predicted"/>
<evidence type="ECO:0000313" key="10">
    <source>
        <dbReference type="Proteomes" id="UP000185663"/>
    </source>
</evidence>
<dbReference type="Pfam" id="PF07690">
    <property type="entry name" value="MFS_1"/>
    <property type="match status" value="1"/>
</dbReference>